<dbReference type="Pfam" id="PF14541">
    <property type="entry name" value="TAXi_C"/>
    <property type="match status" value="1"/>
</dbReference>
<comment type="caution">
    <text evidence="7">The sequence shown here is derived from an EMBL/GenBank/DDBJ whole genome shotgun (WGS) entry which is preliminary data.</text>
</comment>
<keyword evidence="4" id="KW-0378">Hydrolase</keyword>
<dbReference type="GO" id="GO:0006508">
    <property type="term" value="P:proteolysis"/>
    <property type="evidence" value="ECO:0007669"/>
    <property type="project" value="UniProtKB-KW"/>
</dbReference>
<evidence type="ECO:0000256" key="4">
    <source>
        <dbReference type="ARBA" id="ARBA00022801"/>
    </source>
</evidence>
<dbReference type="PANTHER" id="PTHR47967:SF74">
    <property type="entry name" value="ASPARTIC PROTEINASE CDR1-LIKE"/>
    <property type="match status" value="1"/>
</dbReference>
<proteinExistence type="inferred from homology"/>
<sequence>MTVTQTSLLPESEAKSGGFSIELIHSASKRSPASLSMELVPEPLGNYLINFSVGTPPMFQLAVADSGSHVNWIQCEPCVHCYSQHLPLFSSLNSSTYKAIPCGSSQCFQNNCQGSQCTYGMSYIDGSYSNGDLGMEMFTFYSPKGLKEISFPDIVFGCAHSSKLADTNPNMSGIMGLGVSPWSLISQISPAFGQKFFYCFVPLAQLDVPSTLTFGENAWGSTGALFTPICLKPFKHFYFLTLVGISVNSKRFNLFNNSTTEGNIVIDSGTTLTSLPTQLYNQVETAIIQAINVEPFFKENSTNPCYKDLSGSDVPPVTMHFIAADLPLSKENIIWPTGQGIWCLAFRPTEDQAFYGNVAQTNFLVGYDLDKMIVSFKATDCTKMA</sequence>
<keyword evidence="5" id="KW-0325">Glycoprotein</keyword>
<protein>
    <recommendedName>
        <fullName evidence="6">Peptidase A1 domain-containing protein</fullName>
    </recommendedName>
</protein>
<dbReference type="InterPro" id="IPR032799">
    <property type="entry name" value="TAXi_C"/>
</dbReference>
<dbReference type="PANTHER" id="PTHR47967">
    <property type="entry name" value="OS07G0603500 PROTEIN-RELATED"/>
    <property type="match status" value="1"/>
</dbReference>
<organism evidence="7 8">
    <name type="scientific">Solanum bulbocastanum</name>
    <name type="common">Wild potato</name>
    <dbReference type="NCBI Taxonomy" id="147425"/>
    <lineage>
        <taxon>Eukaryota</taxon>
        <taxon>Viridiplantae</taxon>
        <taxon>Streptophyta</taxon>
        <taxon>Embryophyta</taxon>
        <taxon>Tracheophyta</taxon>
        <taxon>Spermatophyta</taxon>
        <taxon>Magnoliopsida</taxon>
        <taxon>eudicotyledons</taxon>
        <taxon>Gunneridae</taxon>
        <taxon>Pentapetalae</taxon>
        <taxon>asterids</taxon>
        <taxon>lamiids</taxon>
        <taxon>Solanales</taxon>
        <taxon>Solanaceae</taxon>
        <taxon>Solanoideae</taxon>
        <taxon>Solaneae</taxon>
        <taxon>Solanum</taxon>
    </lineage>
</organism>
<gene>
    <name evidence="7" type="ORF">RDI58_001955</name>
</gene>
<dbReference type="InterPro" id="IPR033121">
    <property type="entry name" value="PEPTIDASE_A1"/>
</dbReference>
<evidence type="ECO:0000313" key="7">
    <source>
        <dbReference type="EMBL" id="KAK6804171.1"/>
    </source>
</evidence>
<accession>A0AAN8UF82</accession>
<keyword evidence="3" id="KW-0064">Aspartyl protease</keyword>
<dbReference type="CDD" id="cd05476">
    <property type="entry name" value="pepsin_A_like_plant"/>
    <property type="match status" value="1"/>
</dbReference>
<dbReference type="Pfam" id="PF14543">
    <property type="entry name" value="TAXi_N"/>
    <property type="match status" value="1"/>
</dbReference>
<dbReference type="AlphaFoldDB" id="A0AAN8UF82"/>
<dbReference type="InterPro" id="IPR051708">
    <property type="entry name" value="Plant_Aspart_Prot_A1"/>
</dbReference>
<comment type="similarity">
    <text evidence="1">Belongs to the peptidase A1 family.</text>
</comment>
<evidence type="ECO:0000256" key="2">
    <source>
        <dbReference type="ARBA" id="ARBA00022670"/>
    </source>
</evidence>
<evidence type="ECO:0000256" key="5">
    <source>
        <dbReference type="ARBA" id="ARBA00023180"/>
    </source>
</evidence>
<keyword evidence="8" id="KW-1185">Reference proteome</keyword>
<keyword evidence="2" id="KW-0645">Protease</keyword>
<dbReference type="Gene3D" id="2.40.70.10">
    <property type="entry name" value="Acid Proteases"/>
    <property type="match status" value="2"/>
</dbReference>
<dbReference type="SUPFAM" id="SSF50630">
    <property type="entry name" value="Acid proteases"/>
    <property type="match status" value="1"/>
</dbReference>
<reference evidence="7 8" key="1">
    <citation type="submission" date="2024-02" db="EMBL/GenBank/DDBJ databases">
        <title>de novo genome assembly of Solanum bulbocastanum strain 11H21.</title>
        <authorList>
            <person name="Hosaka A.J."/>
        </authorList>
    </citation>
    <scope>NUCLEOTIDE SEQUENCE [LARGE SCALE GENOMIC DNA]</scope>
    <source>
        <tissue evidence="7">Young leaves</tissue>
    </source>
</reference>
<evidence type="ECO:0000256" key="3">
    <source>
        <dbReference type="ARBA" id="ARBA00022750"/>
    </source>
</evidence>
<dbReference type="GO" id="GO:0004190">
    <property type="term" value="F:aspartic-type endopeptidase activity"/>
    <property type="evidence" value="ECO:0007669"/>
    <property type="project" value="UniProtKB-KW"/>
</dbReference>
<dbReference type="Proteomes" id="UP001371456">
    <property type="component" value="Unassembled WGS sequence"/>
</dbReference>
<dbReference type="EMBL" id="JBANQN010000001">
    <property type="protein sequence ID" value="KAK6804171.1"/>
    <property type="molecule type" value="Genomic_DNA"/>
</dbReference>
<evidence type="ECO:0000256" key="1">
    <source>
        <dbReference type="ARBA" id="ARBA00007447"/>
    </source>
</evidence>
<evidence type="ECO:0000313" key="8">
    <source>
        <dbReference type="Proteomes" id="UP001371456"/>
    </source>
</evidence>
<name>A0AAN8UF82_SOLBU</name>
<evidence type="ECO:0000259" key="6">
    <source>
        <dbReference type="PROSITE" id="PS51767"/>
    </source>
</evidence>
<dbReference type="InterPro" id="IPR032861">
    <property type="entry name" value="TAXi_N"/>
</dbReference>
<dbReference type="PROSITE" id="PS51767">
    <property type="entry name" value="PEPTIDASE_A1"/>
    <property type="match status" value="1"/>
</dbReference>
<dbReference type="GO" id="GO:0005576">
    <property type="term" value="C:extracellular region"/>
    <property type="evidence" value="ECO:0007669"/>
    <property type="project" value="TreeGrafter"/>
</dbReference>
<dbReference type="InterPro" id="IPR034161">
    <property type="entry name" value="Pepsin-like_plant"/>
</dbReference>
<feature type="domain" description="Peptidase A1" evidence="6">
    <location>
        <begin position="47"/>
        <end position="377"/>
    </location>
</feature>
<dbReference type="InterPro" id="IPR021109">
    <property type="entry name" value="Peptidase_aspartic_dom_sf"/>
</dbReference>